<evidence type="ECO:0000313" key="2">
    <source>
        <dbReference type="Proteomes" id="UP000000851"/>
    </source>
</evidence>
<dbReference type="KEGG" id="cai:Caci_7396"/>
<evidence type="ECO:0000313" key="1">
    <source>
        <dbReference type="EMBL" id="ACU76222.1"/>
    </source>
</evidence>
<dbReference type="InParanoid" id="C7Q9Q3"/>
<dbReference type="OrthoDB" id="4311410at2"/>
<keyword evidence="2" id="KW-1185">Reference proteome</keyword>
<dbReference type="STRING" id="479433.Caci_7396"/>
<reference evidence="1 2" key="1">
    <citation type="journal article" date="2009" name="Stand. Genomic Sci.">
        <title>Complete genome sequence of Catenulispora acidiphila type strain (ID 139908).</title>
        <authorList>
            <person name="Copeland A."/>
            <person name="Lapidus A."/>
            <person name="Glavina Del Rio T."/>
            <person name="Nolan M."/>
            <person name="Lucas S."/>
            <person name="Chen F."/>
            <person name="Tice H."/>
            <person name="Cheng J.F."/>
            <person name="Bruce D."/>
            <person name="Goodwin L."/>
            <person name="Pitluck S."/>
            <person name="Mikhailova N."/>
            <person name="Pati A."/>
            <person name="Ivanova N."/>
            <person name="Mavromatis K."/>
            <person name="Chen A."/>
            <person name="Palaniappan K."/>
            <person name="Chain P."/>
            <person name="Land M."/>
            <person name="Hauser L."/>
            <person name="Chang Y.J."/>
            <person name="Jeffries C.D."/>
            <person name="Chertkov O."/>
            <person name="Brettin T."/>
            <person name="Detter J.C."/>
            <person name="Han C."/>
            <person name="Ali Z."/>
            <person name="Tindall B.J."/>
            <person name="Goker M."/>
            <person name="Bristow J."/>
            <person name="Eisen J.A."/>
            <person name="Markowitz V."/>
            <person name="Hugenholtz P."/>
            <person name="Kyrpides N.C."/>
            <person name="Klenk H.P."/>
        </authorList>
    </citation>
    <scope>NUCLEOTIDE SEQUENCE [LARGE SCALE GENOMIC DNA]</scope>
    <source>
        <strain evidence="2">DSM 44928 / JCM 14897 / NBRC 102108 / NRRL B-24433 / ID139908</strain>
    </source>
</reference>
<dbReference type="eggNOG" id="COG1514">
    <property type="taxonomic scope" value="Bacteria"/>
</dbReference>
<protein>
    <submittedName>
        <fullName evidence="1">Uncharacterized protein</fullName>
    </submittedName>
</protein>
<dbReference type="EMBL" id="CP001700">
    <property type="protein sequence ID" value="ACU76222.1"/>
    <property type="molecule type" value="Genomic_DNA"/>
</dbReference>
<accession>C7Q9Q3</accession>
<dbReference type="AlphaFoldDB" id="C7Q9Q3"/>
<dbReference type="RefSeq" id="WP_015795950.1">
    <property type="nucleotide sequence ID" value="NC_013131.1"/>
</dbReference>
<gene>
    <name evidence="1" type="ordered locus">Caci_7396</name>
</gene>
<name>C7Q9Q3_CATAD</name>
<organism evidence="1 2">
    <name type="scientific">Catenulispora acidiphila (strain DSM 44928 / JCM 14897 / NBRC 102108 / NRRL B-24433 / ID139908)</name>
    <dbReference type="NCBI Taxonomy" id="479433"/>
    <lineage>
        <taxon>Bacteria</taxon>
        <taxon>Bacillati</taxon>
        <taxon>Actinomycetota</taxon>
        <taxon>Actinomycetes</taxon>
        <taxon>Catenulisporales</taxon>
        <taxon>Catenulisporaceae</taxon>
        <taxon>Catenulispora</taxon>
    </lineage>
</organism>
<proteinExistence type="predicted"/>
<dbReference type="Proteomes" id="UP000000851">
    <property type="component" value="Chromosome"/>
</dbReference>
<dbReference type="HOGENOM" id="CLU_1193085_0_0_11"/>
<sequence length="232" mass="24858">MSEPLLRRTNRATFDQLFAEGAAALTDGSHGTQVVPSEGDRRWGVSVVLRPDPGAAASVAALAREAAAVAGDGHWLTGAVGSSHLTMRALEYPRNDIRDDDPCIARYAAALRTAVAGVRPLTFEVTGLTLTPLSVMACAQPTDEAADRLSVDFTAALGPDAWLESTFVRSIWYLNVLHFARPVADARALIDWVAERREVDPIPLRVTEVEIATWRFTGTGMAPLRLAAAVLG</sequence>